<dbReference type="RefSeq" id="XP_033430162.1">
    <property type="nucleotide sequence ID" value="XM_033568167.1"/>
</dbReference>
<dbReference type="InterPro" id="IPR036259">
    <property type="entry name" value="MFS_trans_sf"/>
</dbReference>
<dbReference type="Proteomes" id="UP000324241">
    <property type="component" value="Unassembled WGS sequence"/>
</dbReference>
<evidence type="ECO:0000256" key="3">
    <source>
        <dbReference type="SAM" id="Phobius"/>
    </source>
</evidence>
<reference evidence="6 7" key="1">
    <citation type="submission" date="2019-03" db="EMBL/GenBank/DDBJ databases">
        <title>The genome sequence of a newly discovered highly antifungal drug resistant Aspergillus species, Aspergillus tanneri NIH 1004.</title>
        <authorList>
            <person name="Mounaud S."/>
            <person name="Singh I."/>
            <person name="Joardar V."/>
            <person name="Pakala S."/>
            <person name="Pakala S."/>
            <person name="Venepally P."/>
            <person name="Hoover J."/>
            <person name="Nierman W."/>
            <person name="Chung J."/>
            <person name="Losada L."/>
        </authorList>
    </citation>
    <scope>NUCLEOTIDE SEQUENCE [LARGE SCALE GENOMIC DNA]</scope>
    <source>
        <strain evidence="6 7">NIH1004</strain>
    </source>
</reference>
<dbReference type="GeneID" id="54326192"/>
<proteinExistence type="inferred from homology"/>
<dbReference type="Gene3D" id="1.20.1250.20">
    <property type="entry name" value="MFS general substrate transporter like domains"/>
    <property type="match status" value="2"/>
</dbReference>
<name>A0A4S3JE73_9EURO</name>
<dbReference type="EMBL" id="SOSA01000315">
    <property type="protein sequence ID" value="THC92687.1"/>
    <property type="molecule type" value="Genomic_DNA"/>
</dbReference>
<gene>
    <name evidence="5" type="ORF">ATNIH1004_003490</name>
    <name evidence="6" type="ORF">EYZ11_007826</name>
</gene>
<organism evidence="6 7">
    <name type="scientific">Aspergillus tanneri</name>
    <dbReference type="NCBI Taxonomy" id="1220188"/>
    <lineage>
        <taxon>Eukaryota</taxon>
        <taxon>Fungi</taxon>
        <taxon>Dikarya</taxon>
        <taxon>Ascomycota</taxon>
        <taxon>Pezizomycotina</taxon>
        <taxon>Eurotiomycetes</taxon>
        <taxon>Eurotiomycetidae</taxon>
        <taxon>Eurotiales</taxon>
        <taxon>Aspergillaceae</taxon>
        <taxon>Aspergillus</taxon>
        <taxon>Aspergillus subgen. Circumdati</taxon>
    </lineage>
</organism>
<feature type="transmembrane region" description="Helical" evidence="3">
    <location>
        <begin position="187"/>
        <end position="207"/>
    </location>
</feature>
<feature type="transmembrane region" description="Helical" evidence="3">
    <location>
        <begin position="261"/>
        <end position="285"/>
    </location>
</feature>
<evidence type="ECO:0000259" key="4">
    <source>
        <dbReference type="PROSITE" id="PS50850"/>
    </source>
</evidence>
<dbReference type="PANTHER" id="PTHR11360:SF287">
    <property type="entry name" value="MFS MONOCARBOXYLATE TRANSPORTER"/>
    <property type="match status" value="1"/>
</dbReference>
<keyword evidence="3" id="KW-1133">Transmembrane helix</keyword>
<evidence type="ECO:0000256" key="1">
    <source>
        <dbReference type="ARBA" id="ARBA00004141"/>
    </source>
</evidence>
<dbReference type="OrthoDB" id="2213137at2759"/>
<feature type="transmembrane region" description="Helical" evidence="3">
    <location>
        <begin position="23"/>
        <end position="43"/>
    </location>
</feature>
<dbReference type="Pfam" id="PF07690">
    <property type="entry name" value="MFS_1"/>
    <property type="match status" value="1"/>
</dbReference>
<dbReference type="VEuPathDB" id="FungiDB:EYZ11_007826"/>
<keyword evidence="3" id="KW-0812">Transmembrane</keyword>
<feature type="transmembrane region" description="Helical" evidence="3">
    <location>
        <begin position="94"/>
        <end position="113"/>
    </location>
</feature>
<feature type="transmembrane region" description="Helical" evidence="3">
    <location>
        <begin position="63"/>
        <end position="87"/>
    </location>
</feature>
<feature type="domain" description="Major facilitator superfamily (MFS) profile" evidence="4">
    <location>
        <begin position="227"/>
        <end position="419"/>
    </location>
</feature>
<comment type="caution">
    <text evidence="6">The sequence shown here is derived from an EMBL/GenBank/DDBJ whole genome shotgun (WGS) entry which is preliminary data.</text>
</comment>
<accession>A0A4S3JE73</accession>
<sequence>MDQLSIIDANERQLPPIDGGKDAWLFLAACFVIEALIWGFSFAFGIFQDYYSTHPPFAGSHNIAVIGTCAMGVSYILEPLTFGVLLAFPRLRRWASPLGFLIMCLALSISSLATSTTQLIVSQGVFYGLGANIAYTPTIIFMDEWFVRKKGLAFGIMWAGTGLSGVILPITFQWLLNEYGYKTTLRIWAVILFIMGAPLLYFVKPRVPISSSTQMRPLNFSFLRHRSFHIYQLGNTLEALGFFLPTIYLPSYARSLGASSLPASLTAILFNVGSVFGCIAMGTLVDRYHATTCILVSTAGSTIAVFLLWGVSASLTPLYIFCVAYGLFAGSFTSTWPAVWKAIRQHEGFADPGLVFGFLCAGRGIGNVVSGPLSEALMKVNWRGVGGAYGSGYGGLVVFTGVSAFLGGVSVLGRSLKWV</sequence>
<dbReference type="Proteomes" id="UP000308092">
    <property type="component" value="Unassembled WGS sequence"/>
</dbReference>
<feature type="transmembrane region" description="Helical" evidence="3">
    <location>
        <begin position="352"/>
        <end position="373"/>
    </location>
</feature>
<dbReference type="InterPro" id="IPR050327">
    <property type="entry name" value="Proton-linked_MCT"/>
</dbReference>
<feature type="transmembrane region" description="Helical" evidence="3">
    <location>
        <begin position="119"/>
        <end position="140"/>
    </location>
</feature>
<comment type="subcellular location">
    <subcellularLocation>
        <location evidence="1">Membrane</location>
        <topology evidence="1">Multi-pass membrane protein</topology>
    </subcellularLocation>
</comment>
<dbReference type="GO" id="GO:0022857">
    <property type="term" value="F:transmembrane transporter activity"/>
    <property type="evidence" value="ECO:0007669"/>
    <property type="project" value="InterPro"/>
</dbReference>
<evidence type="ECO:0000256" key="2">
    <source>
        <dbReference type="ARBA" id="ARBA00006727"/>
    </source>
</evidence>
<feature type="transmembrane region" description="Helical" evidence="3">
    <location>
        <begin position="292"/>
        <end position="312"/>
    </location>
</feature>
<evidence type="ECO:0000313" key="6">
    <source>
        <dbReference type="EMBL" id="THC92687.1"/>
    </source>
</evidence>
<dbReference type="EMBL" id="QUQM01000001">
    <property type="protein sequence ID" value="KAA8650801.1"/>
    <property type="molecule type" value="Genomic_DNA"/>
</dbReference>
<keyword evidence="3" id="KW-0472">Membrane</keyword>
<dbReference type="InterPro" id="IPR011701">
    <property type="entry name" value="MFS"/>
</dbReference>
<dbReference type="InterPro" id="IPR020846">
    <property type="entry name" value="MFS_dom"/>
</dbReference>
<dbReference type="SUPFAM" id="SSF103473">
    <property type="entry name" value="MFS general substrate transporter"/>
    <property type="match status" value="1"/>
</dbReference>
<dbReference type="PANTHER" id="PTHR11360">
    <property type="entry name" value="MONOCARBOXYLATE TRANSPORTER"/>
    <property type="match status" value="1"/>
</dbReference>
<feature type="transmembrane region" description="Helical" evidence="3">
    <location>
        <begin position="152"/>
        <end position="175"/>
    </location>
</feature>
<dbReference type="GO" id="GO:0016020">
    <property type="term" value="C:membrane"/>
    <property type="evidence" value="ECO:0007669"/>
    <property type="project" value="UniProtKB-SubCell"/>
</dbReference>
<evidence type="ECO:0000313" key="8">
    <source>
        <dbReference type="Proteomes" id="UP000324241"/>
    </source>
</evidence>
<protein>
    <recommendedName>
        <fullName evidence="4">Major facilitator superfamily (MFS) profile domain-containing protein</fullName>
    </recommendedName>
</protein>
<comment type="similarity">
    <text evidence="2">Belongs to the major facilitator superfamily. Monocarboxylate porter (TC 2.A.1.13) family.</text>
</comment>
<evidence type="ECO:0000313" key="5">
    <source>
        <dbReference type="EMBL" id="KAA8650801.1"/>
    </source>
</evidence>
<dbReference type="AlphaFoldDB" id="A0A4S3JE73"/>
<dbReference type="PROSITE" id="PS50850">
    <property type="entry name" value="MFS"/>
    <property type="match status" value="1"/>
</dbReference>
<evidence type="ECO:0000313" key="7">
    <source>
        <dbReference type="Proteomes" id="UP000308092"/>
    </source>
</evidence>
<feature type="transmembrane region" description="Helical" evidence="3">
    <location>
        <begin position="228"/>
        <end position="249"/>
    </location>
</feature>
<feature type="transmembrane region" description="Helical" evidence="3">
    <location>
        <begin position="393"/>
        <end position="413"/>
    </location>
</feature>
<reference evidence="5 8" key="2">
    <citation type="submission" date="2019-08" db="EMBL/GenBank/DDBJ databases">
        <title>The genome sequence of a newly discovered highly antifungal drug resistant Aspergillus species, Aspergillus tanneri NIH 1004.</title>
        <authorList>
            <person name="Mounaud S."/>
            <person name="Singh I."/>
            <person name="Joardar V."/>
            <person name="Pakala S."/>
            <person name="Pakala S."/>
            <person name="Venepally P."/>
            <person name="Chung J.K."/>
            <person name="Losada L."/>
            <person name="Nierman W.C."/>
        </authorList>
    </citation>
    <scope>NUCLEOTIDE SEQUENCE [LARGE SCALE GENOMIC DNA]</scope>
    <source>
        <strain evidence="5 8">NIH1004</strain>
    </source>
</reference>
<keyword evidence="7" id="KW-1185">Reference proteome</keyword>
<feature type="transmembrane region" description="Helical" evidence="3">
    <location>
        <begin position="318"/>
        <end position="340"/>
    </location>
</feature>